<name>A0A9R1XSV2_LACSA</name>
<accession>A0A9R1XSV2</accession>
<evidence type="ECO:0000313" key="2">
    <source>
        <dbReference type="EMBL" id="KAJ0224259.1"/>
    </source>
</evidence>
<dbReference type="PANTHER" id="PTHR34127">
    <property type="entry name" value="OS04G0405600 PROTEIN"/>
    <property type="match status" value="1"/>
</dbReference>
<dbReference type="PANTHER" id="PTHR34127:SF1">
    <property type="entry name" value="OS04G0405600 PROTEIN"/>
    <property type="match status" value="1"/>
</dbReference>
<dbReference type="Proteomes" id="UP000235145">
    <property type="component" value="Unassembled WGS sequence"/>
</dbReference>
<gene>
    <name evidence="2" type="ORF">LSAT_V11C100043200</name>
</gene>
<dbReference type="Pfam" id="PF07082">
    <property type="entry name" value="DUF1350"/>
    <property type="match status" value="1"/>
</dbReference>
<keyword evidence="1" id="KW-1133">Transmembrane helix</keyword>
<evidence type="ECO:0000256" key="1">
    <source>
        <dbReference type="SAM" id="Phobius"/>
    </source>
</evidence>
<comment type="caution">
    <text evidence="2">The sequence shown here is derived from an EMBL/GenBank/DDBJ whole genome shotgun (WGS) entry which is preliminary data.</text>
</comment>
<sequence>MAFNNKVLTCYYPFLFNYCNYIIISLVFQDAMMVVLLLLLVLLPMAQSIGPILSQIESSPTIPCRAEMTLKNLENLNPRIMKQVIPLIEQLPPLYMESANGRDNFSPKPEETRRLLKHYDFVVHINSYYGISRNLLIKFKDGTIDETSTLAHVLSSESAFCSVLDMSICSLPGDHGLPLHQALPNVPPGMVDAINRGGELFANLTAGTPWEAVAKEVGNSLGVDSPTLRENNSKVLDLLADTIIAWMITNTGAKLLKP</sequence>
<keyword evidence="1" id="KW-0472">Membrane</keyword>
<dbReference type="AlphaFoldDB" id="A0A9R1XSV2"/>
<keyword evidence="1" id="KW-0812">Transmembrane</keyword>
<organism evidence="2 3">
    <name type="scientific">Lactuca sativa</name>
    <name type="common">Garden lettuce</name>
    <dbReference type="NCBI Taxonomy" id="4236"/>
    <lineage>
        <taxon>Eukaryota</taxon>
        <taxon>Viridiplantae</taxon>
        <taxon>Streptophyta</taxon>
        <taxon>Embryophyta</taxon>
        <taxon>Tracheophyta</taxon>
        <taxon>Spermatophyta</taxon>
        <taxon>Magnoliopsida</taxon>
        <taxon>eudicotyledons</taxon>
        <taxon>Gunneridae</taxon>
        <taxon>Pentapetalae</taxon>
        <taxon>asterids</taxon>
        <taxon>campanulids</taxon>
        <taxon>Asterales</taxon>
        <taxon>Asteraceae</taxon>
        <taxon>Cichorioideae</taxon>
        <taxon>Cichorieae</taxon>
        <taxon>Lactucinae</taxon>
        <taxon>Lactuca</taxon>
    </lineage>
</organism>
<reference evidence="2 3" key="1">
    <citation type="journal article" date="2017" name="Nat. Commun.">
        <title>Genome assembly with in vitro proximity ligation data and whole-genome triplication in lettuce.</title>
        <authorList>
            <person name="Reyes-Chin-Wo S."/>
            <person name="Wang Z."/>
            <person name="Yang X."/>
            <person name="Kozik A."/>
            <person name="Arikit S."/>
            <person name="Song C."/>
            <person name="Xia L."/>
            <person name="Froenicke L."/>
            <person name="Lavelle D.O."/>
            <person name="Truco M.J."/>
            <person name="Xia R."/>
            <person name="Zhu S."/>
            <person name="Xu C."/>
            <person name="Xu H."/>
            <person name="Xu X."/>
            <person name="Cox K."/>
            <person name="Korf I."/>
            <person name="Meyers B.C."/>
            <person name="Michelmore R.W."/>
        </authorList>
    </citation>
    <scope>NUCLEOTIDE SEQUENCE [LARGE SCALE GENOMIC DNA]</scope>
    <source>
        <strain evidence="3">cv. Salinas</strain>
        <tissue evidence="2">Seedlings</tissue>
    </source>
</reference>
<feature type="transmembrane region" description="Helical" evidence="1">
    <location>
        <begin position="20"/>
        <end position="43"/>
    </location>
</feature>
<proteinExistence type="predicted"/>
<dbReference type="InterPro" id="IPR010765">
    <property type="entry name" value="DUF1350"/>
</dbReference>
<protein>
    <submittedName>
        <fullName evidence="2">Uncharacterized protein</fullName>
    </submittedName>
</protein>
<evidence type="ECO:0000313" key="3">
    <source>
        <dbReference type="Proteomes" id="UP000235145"/>
    </source>
</evidence>
<keyword evidence="3" id="KW-1185">Reference proteome</keyword>
<dbReference type="EMBL" id="NBSK02000001">
    <property type="protein sequence ID" value="KAJ0224259.1"/>
    <property type="molecule type" value="Genomic_DNA"/>
</dbReference>